<evidence type="ECO:0000313" key="1">
    <source>
        <dbReference type="EMBL" id="OUJ18691.1"/>
    </source>
</evidence>
<name>A0A1Y3GB56_9EURY</name>
<proteinExistence type="predicted"/>
<dbReference type="Pfam" id="PF09846">
    <property type="entry name" value="OapB"/>
    <property type="match status" value="1"/>
</dbReference>
<reference evidence="1 2" key="1">
    <citation type="submission" date="2016-12" db="EMBL/GenBank/DDBJ databases">
        <title>Discovery of methanogenic haloarchaea.</title>
        <authorList>
            <person name="Sorokin D.Y."/>
            <person name="Makarova K.S."/>
            <person name="Abbas B."/>
            <person name="Ferrer M."/>
            <person name="Golyshin P.N."/>
        </authorList>
    </citation>
    <scope>NUCLEOTIDE SEQUENCE [LARGE SCALE GENOMIC DNA]</scope>
    <source>
        <strain evidence="1">AMET1</strain>
    </source>
</reference>
<dbReference type="RefSeq" id="WP_086636760.1">
    <property type="nucleotide sequence ID" value="NZ_MRZU01000003.1"/>
</dbReference>
<dbReference type="AlphaFoldDB" id="A0A1Y3GB56"/>
<dbReference type="InterPro" id="IPR012017">
    <property type="entry name" value="OapB-like"/>
</dbReference>
<dbReference type="OrthoDB" id="74375at2157"/>
<organism evidence="1 2">
    <name type="scientific">Methanonatronarchaeum thermophilum</name>
    <dbReference type="NCBI Taxonomy" id="1927129"/>
    <lineage>
        <taxon>Archaea</taxon>
        <taxon>Methanobacteriati</taxon>
        <taxon>Methanobacteriota</taxon>
        <taxon>Methanonatronarchaeia</taxon>
        <taxon>Methanonatronarchaeales</taxon>
        <taxon>Methanonatronarchaeaceae</taxon>
        <taxon>Methanonatronarchaeum</taxon>
    </lineage>
</organism>
<comment type="caution">
    <text evidence="1">The sequence shown here is derived from an EMBL/GenBank/DDBJ whole genome shotgun (WGS) entry which is preliminary data.</text>
</comment>
<gene>
    <name evidence="1" type="ORF">AMET1_0339</name>
</gene>
<protein>
    <recommendedName>
        <fullName evidence="3">DUF2073 domain-containing protein</fullName>
    </recommendedName>
</protein>
<dbReference type="EMBL" id="MRZU01000003">
    <property type="protein sequence ID" value="OUJ18691.1"/>
    <property type="molecule type" value="Genomic_DNA"/>
</dbReference>
<accession>A0A1Y3GB56</accession>
<sequence>MNGIQITLVSGEKVSSLTMNEKLHFIIDKVREGEILILEKGLEPEEEAELIQRTMTEINPEEFSGIEIESYPGDSSNLSFLDKLLGKKTTRLTVIGPADQVRTIKKNKDTIQALLTLKKN</sequence>
<evidence type="ECO:0008006" key="3">
    <source>
        <dbReference type="Google" id="ProtNLM"/>
    </source>
</evidence>
<dbReference type="PIRSF" id="PIRSF004977">
    <property type="entry name" value="UCP004977"/>
    <property type="match status" value="1"/>
</dbReference>
<evidence type="ECO:0000313" key="2">
    <source>
        <dbReference type="Proteomes" id="UP000195137"/>
    </source>
</evidence>
<dbReference type="Proteomes" id="UP000195137">
    <property type="component" value="Unassembled WGS sequence"/>
</dbReference>
<keyword evidence="2" id="KW-1185">Reference proteome</keyword>